<keyword evidence="1" id="KW-0175">Coiled coil</keyword>
<keyword evidence="2" id="KW-0472">Membrane</keyword>
<accession>F0F574</accession>
<evidence type="ECO:0000256" key="2">
    <source>
        <dbReference type="SAM" id="Phobius"/>
    </source>
</evidence>
<dbReference type="RefSeq" id="WP_007368273.1">
    <property type="nucleotide sequence ID" value="NZ_GL872283.1"/>
</dbReference>
<keyword evidence="2" id="KW-0812">Transmembrane</keyword>
<comment type="caution">
    <text evidence="3">The sequence shown here is derived from an EMBL/GenBank/DDBJ whole genome shotgun (WGS) entry which is preliminary data.</text>
</comment>
<evidence type="ECO:0000313" key="4">
    <source>
        <dbReference type="Proteomes" id="UP000005697"/>
    </source>
</evidence>
<feature type="coiled-coil region" evidence="1">
    <location>
        <begin position="49"/>
        <end position="76"/>
    </location>
</feature>
<dbReference type="Proteomes" id="UP000005697">
    <property type="component" value="Unassembled WGS sequence"/>
</dbReference>
<dbReference type="OrthoDB" id="9903301at2"/>
<evidence type="ECO:0000256" key="1">
    <source>
        <dbReference type="SAM" id="Coils"/>
    </source>
</evidence>
<gene>
    <name evidence="3" type="ORF">HMPREF9141_0740</name>
</gene>
<dbReference type="AlphaFoldDB" id="F0F574"/>
<dbReference type="EMBL" id="AEWX01000010">
    <property type="protein sequence ID" value="EGC20720.1"/>
    <property type="molecule type" value="Genomic_DNA"/>
</dbReference>
<keyword evidence="2" id="KW-1133">Transmembrane helix</keyword>
<reference evidence="3 4" key="1">
    <citation type="submission" date="2011-01" db="EMBL/GenBank/DDBJ databases">
        <authorList>
            <person name="Muzny D."/>
            <person name="Qin X."/>
            <person name="Deng J."/>
            <person name="Jiang H."/>
            <person name="Liu Y."/>
            <person name="Qu J."/>
            <person name="Song X.-Z."/>
            <person name="Zhang L."/>
            <person name="Thornton R."/>
            <person name="Coyle M."/>
            <person name="Francisco L."/>
            <person name="Jackson L."/>
            <person name="Javaid M."/>
            <person name="Korchina V."/>
            <person name="Kovar C."/>
            <person name="Mata R."/>
            <person name="Mathew T."/>
            <person name="Ngo R."/>
            <person name="Nguyen L."/>
            <person name="Nguyen N."/>
            <person name="Okwuonu G."/>
            <person name="Ongeri F."/>
            <person name="Pham C."/>
            <person name="Simmons D."/>
            <person name="Wilczek-Boney K."/>
            <person name="Hale W."/>
            <person name="Jakkamsetti A."/>
            <person name="Pham P."/>
            <person name="Ruth R."/>
            <person name="San Lucas F."/>
            <person name="Warren J."/>
            <person name="Zhang J."/>
            <person name="Zhao Z."/>
            <person name="Zhou C."/>
            <person name="Zhu D."/>
            <person name="Lee S."/>
            <person name="Bess C."/>
            <person name="Blankenburg K."/>
            <person name="Forbes L."/>
            <person name="Fu Q."/>
            <person name="Gubbala S."/>
            <person name="Hirani K."/>
            <person name="Jayaseelan J.C."/>
            <person name="Lara F."/>
            <person name="Munidasa M."/>
            <person name="Palculict T."/>
            <person name="Patil S."/>
            <person name="Pu L.-L."/>
            <person name="Saada N."/>
            <person name="Tang L."/>
            <person name="Weissenberger G."/>
            <person name="Zhu Y."/>
            <person name="Hemphill L."/>
            <person name="Shang Y."/>
            <person name="Youmans B."/>
            <person name="Ayvaz T."/>
            <person name="Ross M."/>
            <person name="Santibanez J."/>
            <person name="Aqrawi P."/>
            <person name="Gross S."/>
            <person name="Joshi V."/>
            <person name="Fowler G."/>
            <person name="Nazareth L."/>
            <person name="Reid J."/>
            <person name="Worley K."/>
            <person name="Petrosino J."/>
            <person name="Highlander S."/>
            <person name="Gibbs R."/>
        </authorList>
    </citation>
    <scope>NUCLEOTIDE SEQUENCE [LARGE SCALE GENOMIC DNA]</scope>
    <source>
        <strain evidence="3 4">DSM 16608</strain>
    </source>
</reference>
<name>F0F574_9BACT</name>
<sequence>MDKGIRNKLLGVWGTVIIAFVGTWVQLNSRLSILEVQVDNYHLLHNENNRKAQEGMEEIKDKLDEINVKVMHLNDVKMGRPDIQKGGVF</sequence>
<keyword evidence="4" id="KW-1185">Reference proteome</keyword>
<organism evidence="3 4">
    <name type="scientific">Prevotella multiformis DSM 16608</name>
    <dbReference type="NCBI Taxonomy" id="888743"/>
    <lineage>
        <taxon>Bacteria</taxon>
        <taxon>Pseudomonadati</taxon>
        <taxon>Bacteroidota</taxon>
        <taxon>Bacteroidia</taxon>
        <taxon>Bacteroidales</taxon>
        <taxon>Prevotellaceae</taxon>
        <taxon>Prevotella</taxon>
    </lineage>
</organism>
<feature type="transmembrane region" description="Helical" evidence="2">
    <location>
        <begin position="9"/>
        <end position="27"/>
    </location>
</feature>
<protein>
    <submittedName>
        <fullName evidence="3">Uncharacterized protein</fullName>
    </submittedName>
</protein>
<dbReference type="HOGENOM" id="CLU_2452145_0_0_10"/>
<proteinExistence type="predicted"/>
<dbReference type="STRING" id="888743.HMPREF9141_0740"/>
<evidence type="ECO:0000313" key="3">
    <source>
        <dbReference type="EMBL" id="EGC20720.1"/>
    </source>
</evidence>